<keyword evidence="8 11" id="KW-0238">DNA-binding</keyword>
<dbReference type="PROSITE" id="PS51674">
    <property type="entry name" value="4FE4S_WBL"/>
    <property type="match status" value="1"/>
</dbReference>
<evidence type="ECO:0000259" key="12">
    <source>
        <dbReference type="PROSITE" id="PS51674"/>
    </source>
</evidence>
<evidence type="ECO:0000256" key="6">
    <source>
        <dbReference type="ARBA" id="ARBA00023014"/>
    </source>
</evidence>
<comment type="PTM">
    <text evidence="11">The Fe-S cluster can be nitrosylated by nitric oxide (NO).</text>
</comment>
<keyword evidence="4 11" id="KW-0479">Metal-binding</keyword>
<keyword evidence="3 11" id="KW-0004">4Fe-4S</keyword>
<dbReference type="HAMAP" id="MF_01479">
    <property type="entry name" value="WhiB"/>
    <property type="match status" value="1"/>
</dbReference>
<dbReference type="InterPro" id="IPR003482">
    <property type="entry name" value="Whib"/>
</dbReference>
<evidence type="ECO:0000256" key="5">
    <source>
        <dbReference type="ARBA" id="ARBA00023004"/>
    </source>
</evidence>
<evidence type="ECO:0000313" key="14">
    <source>
        <dbReference type="Proteomes" id="UP000230842"/>
    </source>
</evidence>
<keyword evidence="5 11" id="KW-0408">Iron</keyword>
<dbReference type="OrthoDB" id="5244115at2"/>
<feature type="binding site" evidence="11">
    <location>
        <position position="21"/>
    </location>
    <ligand>
        <name>[4Fe-4S] cluster</name>
        <dbReference type="ChEBI" id="CHEBI:49883"/>
    </ligand>
</feature>
<protein>
    <recommendedName>
        <fullName evidence="11">Transcriptional regulator WhiB</fullName>
    </recommendedName>
</protein>
<evidence type="ECO:0000256" key="4">
    <source>
        <dbReference type="ARBA" id="ARBA00022723"/>
    </source>
</evidence>
<dbReference type="GO" id="GO:0047134">
    <property type="term" value="F:protein-disulfide reductase [NAD(P)H] activity"/>
    <property type="evidence" value="ECO:0007669"/>
    <property type="project" value="TreeGrafter"/>
</dbReference>
<dbReference type="EMBL" id="PGEZ01000001">
    <property type="protein sequence ID" value="PJJ57552.1"/>
    <property type="molecule type" value="Genomic_DNA"/>
</dbReference>
<feature type="binding site" evidence="11">
    <location>
        <position position="54"/>
    </location>
    <ligand>
        <name>[4Fe-4S] cluster</name>
        <dbReference type="ChEBI" id="CHEBI:49883"/>
    </ligand>
</feature>
<dbReference type="PANTHER" id="PTHR38839:SF2">
    <property type="entry name" value="TRANSCRIPTIONAL REGULATOR WHIB7-RELATED"/>
    <property type="match status" value="1"/>
</dbReference>
<dbReference type="Proteomes" id="UP000230842">
    <property type="component" value="Unassembled WGS sequence"/>
</dbReference>
<comment type="PTM">
    <text evidence="11">Upon Fe-S cluster removal intramolecular disulfide bonds are formed.</text>
</comment>
<feature type="binding site" evidence="11">
    <location>
        <position position="45"/>
    </location>
    <ligand>
        <name>[4Fe-4S] cluster</name>
        <dbReference type="ChEBI" id="CHEBI:49883"/>
    </ligand>
</feature>
<keyword evidence="11" id="KW-0963">Cytoplasm</keyword>
<comment type="similarity">
    <text evidence="2 11">Belongs to the WhiB family.</text>
</comment>
<keyword evidence="14" id="KW-1185">Reference proteome</keyword>
<dbReference type="GO" id="GO:0045454">
    <property type="term" value="P:cell redox homeostasis"/>
    <property type="evidence" value="ECO:0007669"/>
    <property type="project" value="TreeGrafter"/>
</dbReference>
<organism evidence="13 14">
    <name type="scientific">Mumia flava</name>
    <dbReference type="NCBI Taxonomy" id="1348852"/>
    <lineage>
        <taxon>Bacteria</taxon>
        <taxon>Bacillati</taxon>
        <taxon>Actinomycetota</taxon>
        <taxon>Actinomycetes</taxon>
        <taxon>Propionibacteriales</taxon>
        <taxon>Nocardioidaceae</taxon>
        <taxon>Mumia</taxon>
    </lineage>
</organism>
<keyword evidence="9 11" id="KW-1015">Disulfide bond</keyword>
<dbReference type="PANTHER" id="PTHR38839">
    <property type="entry name" value="TRANSCRIPTIONAL REGULATOR WHID-RELATED"/>
    <property type="match status" value="1"/>
</dbReference>
<feature type="binding site" evidence="11">
    <location>
        <position position="48"/>
    </location>
    <ligand>
        <name>[4Fe-4S] cluster</name>
        <dbReference type="ChEBI" id="CHEBI:49883"/>
    </ligand>
</feature>
<keyword evidence="10 11" id="KW-0804">Transcription</keyword>
<accession>A0A2M9BHZ0</accession>
<name>A0A2M9BHZ0_9ACTN</name>
<dbReference type="GO" id="GO:0003677">
    <property type="term" value="F:DNA binding"/>
    <property type="evidence" value="ECO:0007669"/>
    <property type="project" value="UniProtKB-UniRule"/>
</dbReference>
<dbReference type="InterPro" id="IPR034768">
    <property type="entry name" value="4FE4S_WBL"/>
</dbReference>
<evidence type="ECO:0000256" key="11">
    <source>
        <dbReference type="HAMAP-Rule" id="MF_01479"/>
    </source>
</evidence>
<sequence length="95" mass="10602">MTDLRLLLPVPDGVVDHTVPCRDGDEPDLWFAEHTADVERAKRLCRACPLLEACLDAAVARREPWGVWGGEVFVRGAPVERKRGRGRPRTDEQAA</sequence>
<dbReference type="GO" id="GO:0046872">
    <property type="term" value="F:metal ion binding"/>
    <property type="evidence" value="ECO:0007669"/>
    <property type="project" value="UniProtKB-KW"/>
</dbReference>
<comment type="cofactor">
    <cofactor evidence="11">
        <name>[4Fe-4S] cluster</name>
        <dbReference type="ChEBI" id="CHEBI:49883"/>
    </cofactor>
    <text evidence="11">Binds 1 [4Fe-4S] cluster per subunit. Following nitrosylation of the [4Fe-4S] cluster binds 1 [4Fe-8(NO)] cluster per subunit.</text>
</comment>
<dbReference type="RefSeq" id="WP_039358447.1">
    <property type="nucleotide sequence ID" value="NZ_PGEZ01000001.1"/>
</dbReference>
<evidence type="ECO:0000256" key="10">
    <source>
        <dbReference type="ARBA" id="ARBA00023163"/>
    </source>
</evidence>
<comment type="caution">
    <text evidence="13">The sequence shown here is derived from an EMBL/GenBank/DDBJ whole genome shotgun (WGS) entry which is preliminary data.</text>
</comment>
<evidence type="ECO:0000256" key="7">
    <source>
        <dbReference type="ARBA" id="ARBA00023015"/>
    </source>
</evidence>
<evidence type="ECO:0000256" key="1">
    <source>
        <dbReference type="ARBA" id="ARBA00004496"/>
    </source>
</evidence>
<feature type="domain" description="4Fe-4S Wbl-type" evidence="12">
    <location>
        <begin position="20"/>
        <end position="78"/>
    </location>
</feature>
<dbReference type="GO" id="GO:0005737">
    <property type="term" value="C:cytoplasm"/>
    <property type="evidence" value="ECO:0007669"/>
    <property type="project" value="UniProtKB-SubCell"/>
</dbReference>
<dbReference type="GO" id="GO:0051539">
    <property type="term" value="F:4 iron, 4 sulfur cluster binding"/>
    <property type="evidence" value="ECO:0007669"/>
    <property type="project" value="UniProtKB-UniRule"/>
</dbReference>
<evidence type="ECO:0000256" key="8">
    <source>
        <dbReference type="ARBA" id="ARBA00023125"/>
    </source>
</evidence>
<comment type="subcellular location">
    <subcellularLocation>
        <location evidence="1 11">Cytoplasm</location>
    </subcellularLocation>
</comment>
<dbReference type="Pfam" id="PF02467">
    <property type="entry name" value="Whib"/>
    <property type="match status" value="1"/>
</dbReference>
<evidence type="ECO:0000256" key="3">
    <source>
        <dbReference type="ARBA" id="ARBA00022485"/>
    </source>
</evidence>
<proteinExistence type="inferred from homology"/>
<dbReference type="AlphaFoldDB" id="A0A2M9BHZ0"/>
<evidence type="ECO:0000256" key="2">
    <source>
        <dbReference type="ARBA" id="ARBA00006597"/>
    </source>
</evidence>
<reference evidence="13 14" key="1">
    <citation type="submission" date="2017-11" db="EMBL/GenBank/DDBJ databases">
        <title>Genomic Encyclopedia of Archaeal and Bacterial Type Strains, Phase II (KMG-II): From Individual Species to Whole Genera.</title>
        <authorList>
            <person name="Goeker M."/>
        </authorList>
    </citation>
    <scope>NUCLEOTIDE SEQUENCE [LARGE SCALE GENOMIC DNA]</scope>
    <source>
        <strain evidence="13 14">DSM 27763</strain>
    </source>
</reference>
<dbReference type="GO" id="GO:0045892">
    <property type="term" value="P:negative regulation of DNA-templated transcription"/>
    <property type="evidence" value="ECO:0007669"/>
    <property type="project" value="TreeGrafter"/>
</dbReference>
<evidence type="ECO:0000256" key="9">
    <source>
        <dbReference type="ARBA" id="ARBA00023157"/>
    </source>
</evidence>
<gene>
    <name evidence="11" type="primary">whiB</name>
    <name evidence="13" type="ORF">CLV56_1787</name>
</gene>
<keyword evidence="7 11" id="KW-0805">Transcription regulation</keyword>
<dbReference type="GO" id="GO:0035731">
    <property type="term" value="F:dinitrosyl-iron complex binding"/>
    <property type="evidence" value="ECO:0007669"/>
    <property type="project" value="UniProtKB-UniRule"/>
</dbReference>
<comment type="function">
    <text evidence="11">Acts as a transcriptional regulator. Probably redox-responsive. The apo- but not holo-form probably binds DNA.</text>
</comment>
<evidence type="ECO:0000313" key="13">
    <source>
        <dbReference type="EMBL" id="PJJ57552.1"/>
    </source>
</evidence>
<keyword evidence="6 11" id="KW-0411">Iron-sulfur</keyword>